<dbReference type="EMBL" id="LCJR01000026">
    <property type="protein sequence ID" value="KKT81124.1"/>
    <property type="molecule type" value="Genomic_DNA"/>
</dbReference>
<dbReference type="AlphaFoldDB" id="A0A0G1NAC4"/>
<protein>
    <submittedName>
        <fullName evidence="1">Uncharacterized protein</fullName>
    </submittedName>
</protein>
<name>A0A0G1NAC4_9BACT</name>
<reference evidence="1 2" key="1">
    <citation type="journal article" date="2015" name="Nature">
        <title>rRNA introns, odd ribosomes, and small enigmatic genomes across a large radiation of phyla.</title>
        <authorList>
            <person name="Brown C.T."/>
            <person name="Hug L.A."/>
            <person name="Thomas B.C."/>
            <person name="Sharon I."/>
            <person name="Castelle C.J."/>
            <person name="Singh A."/>
            <person name="Wilkins M.J."/>
            <person name="Williams K.H."/>
            <person name="Banfield J.F."/>
        </authorList>
    </citation>
    <scope>NUCLEOTIDE SEQUENCE [LARGE SCALE GENOMIC DNA]</scope>
</reference>
<organism evidence="1 2">
    <name type="scientific">Candidatus Yanofskybacteria bacterium GW2011_GWA2_44_9</name>
    <dbReference type="NCBI Taxonomy" id="1619025"/>
    <lineage>
        <taxon>Bacteria</taxon>
        <taxon>Candidatus Yanofskyibacteriota</taxon>
    </lineage>
</organism>
<accession>A0A0G1NAC4</accession>
<evidence type="ECO:0000313" key="1">
    <source>
        <dbReference type="EMBL" id="KKT81124.1"/>
    </source>
</evidence>
<comment type="caution">
    <text evidence="1">The sequence shown here is derived from an EMBL/GenBank/DDBJ whole genome shotgun (WGS) entry which is preliminary data.</text>
</comment>
<dbReference type="Proteomes" id="UP000034032">
    <property type="component" value="Unassembled WGS sequence"/>
</dbReference>
<gene>
    <name evidence="1" type="ORF">UW79_C0026G0002</name>
</gene>
<sequence>MDCEKFSPNAREIFNEITKYYPPNPWNQPQWTEDGKVFDNGWHDLRKEFDRTWLITWYERLIGSTIVTLAGDRKNKGGKLTRDVFSLKLSKRWIELAVLLKELDFQIETLDLVE</sequence>
<proteinExistence type="predicted"/>
<evidence type="ECO:0000313" key="2">
    <source>
        <dbReference type="Proteomes" id="UP000034032"/>
    </source>
</evidence>